<name>A0A078R7Q0_PHOVU</name>
<protein>
    <submittedName>
        <fullName evidence="1">Uncharacterized protein</fullName>
    </submittedName>
</protein>
<dbReference type="EMBL" id="JNHI01000009">
    <property type="protein sequence ID" value="KDS31350.1"/>
    <property type="molecule type" value="Genomic_DNA"/>
</dbReference>
<comment type="caution">
    <text evidence="1">The sequence shown here is derived from an EMBL/GenBank/DDBJ whole genome shotgun (WGS) entry which is preliminary data.</text>
</comment>
<reference evidence="1 2" key="1">
    <citation type="submission" date="2014-04" db="EMBL/GenBank/DDBJ databases">
        <authorList>
            <person name="Sears C."/>
            <person name="Carroll K."/>
            <person name="Sack B.R."/>
            <person name="Qadri F."/>
            <person name="Myers L.L."/>
            <person name="Chung G.-T."/>
            <person name="Escheverria P."/>
            <person name="Fraser C.M."/>
            <person name="Sadzewicz L."/>
            <person name="Shefchek K.A."/>
            <person name="Tallon L."/>
            <person name="Das S.P."/>
            <person name="Daugherty S."/>
            <person name="Mongodin E.F."/>
        </authorList>
    </citation>
    <scope>NUCLEOTIDE SEQUENCE [LARGE SCALE GENOMIC DNA]</scope>
    <source>
        <strain evidence="2">3775 SL(B) 10 (iv)</strain>
    </source>
</reference>
<evidence type="ECO:0000313" key="2">
    <source>
        <dbReference type="Proteomes" id="UP000028134"/>
    </source>
</evidence>
<accession>A0A078R7Q0</accession>
<organism evidence="1 2">
    <name type="scientific">Phocaeicola vulgatus str. 3775 SL</name>
    <name type="common">B</name>
    <name type="synonym">iv</name>
    <dbReference type="NCBI Taxonomy" id="1339350"/>
    <lineage>
        <taxon>Bacteria</taxon>
        <taxon>Pseudomonadati</taxon>
        <taxon>Bacteroidota</taxon>
        <taxon>Bacteroidia</taxon>
        <taxon>Bacteroidales</taxon>
        <taxon>Bacteroidaceae</taxon>
        <taxon>Phocaeicola</taxon>
    </lineage>
</organism>
<sequence length="37" mass="4050">MFCALTHIARYAGVYKIAHTFGMVAMLMADDTTNNAV</sequence>
<dbReference type="Proteomes" id="UP000028134">
    <property type="component" value="Unassembled WGS sequence"/>
</dbReference>
<proteinExistence type="predicted"/>
<evidence type="ECO:0000313" key="1">
    <source>
        <dbReference type="EMBL" id="KDS31350.1"/>
    </source>
</evidence>
<dbReference type="AlphaFoldDB" id="A0A078R7Q0"/>
<gene>
    <name evidence="1" type="ORF">M097_1996</name>
</gene>